<reference evidence="6" key="1">
    <citation type="submission" date="2019-11" db="EMBL/GenBank/DDBJ databases">
        <title>Characterization of Clostridium perfringens isolates from swine manure treated agricultural soils.</title>
        <authorList>
            <person name="Wushke S.T."/>
        </authorList>
    </citation>
    <scope>NUCLEOTIDE SEQUENCE</scope>
    <source>
        <strain evidence="6">X62</strain>
    </source>
</reference>
<gene>
    <name evidence="6" type="ORF">GNF83_22935</name>
</gene>
<comment type="caution">
    <text evidence="6">The sequence shown here is derived from an EMBL/GenBank/DDBJ whole genome shotgun (WGS) entry which is preliminary data.</text>
</comment>
<keyword evidence="4" id="KW-0067">ATP-binding</keyword>
<dbReference type="GO" id="GO:0033202">
    <property type="term" value="C:DNA helicase complex"/>
    <property type="evidence" value="ECO:0007669"/>
    <property type="project" value="TreeGrafter"/>
</dbReference>
<organism evidence="6 7">
    <name type="scientific">Clostridium perfringens</name>
    <dbReference type="NCBI Taxonomy" id="1502"/>
    <lineage>
        <taxon>Bacteria</taxon>
        <taxon>Bacillati</taxon>
        <taxon>Bacillota</taxon>
        <taxon>Clostridia</taxon>
        <taxon>Eubacteriales</taxon>
        <taxon>Clostridiaceae</taxon>
        <taxon>Clostridium</taxon>
    </lineage>
</organism>
<name>A0AAW9KAZ5_CLOPF</name>
<dbReference type="EMBL" id="WNUR01001854">
    <property type="protein sequence ID" value="MDZ7543961.1"/>
    <property type="molecule type" value="Genomic_DNA"/>
</dbReference>
<evidence type="ECO:0000313" key="6">
    <source>
        <dbReference type="EMBL" id="MDZ7543961.1"/>
    </source>
</evidence>
<dbReference type="GO" id="GO:0005829">
    <property type="term" value="C:cytosol"/>
    <property type="evidence" value="ECO:0007669"/>
    <property type="project" value="TreeGrafter"/>
</dbReference>
<evidence type="ECO:0000313" key="7">
    <source>
        <dbReference type="Proteomes" id="UP001288944"/>
    </source>
</evidence>
<protein>
    <submittedName>
        <fullName evidence="6">AAA family ATPase</fullName>
    </submittedName>
</protein>
<evidence type="ECO:0000256" key="1">
    <source>
        <dbReference type="ARBA" id="ARBA00022741"/>
    </source>
</evidence>
<dbReference type="GO" id="GO:0000725">
    <property type="term" value="P:recombinational repair"/>
    <property type="evidence" value="ECO:0007669"/>
    <property type="project" value="TreeGrafter"/>
</dbReference>
<sequence length="74" mass="8267">MFEFLESGDKKETRTWTGPDIQEAIKRLNPEQRRAVEATDGPLLIMAGAGSGKTRVLTHRIAYIIANRKAAPWS</sequence>
<dbReference type="AlphaFoldDB" id="A0AAW9KAZ5"/>
<evidence type="ECO:0000256" key="4">
    <source>
        <dbReference type="ARBA" id="ARBA00022840"/>
    </source>
</evidence>
<dbReference type="InterPro" id="IPR014016">
    <property type="entry name" value="UvrD-like_ATP-bd"/>
</dbReference>
<accession>A0AAW9KAZ5</accession>
<dbReference type="Proteomes" id="UP001288944">
    <property type="component" value="Unassembled WGS sequence"/>
</dbReference>
<evidence type="ECO:0000256" key="2">
    <source>
        <dbReference type="ARBA" id="ARBA00022801"/>
    </source>
</evidence>
<evidence type="ECO:0000259" key="5">
    <source>
        <dbReference type="Pfam" id="PF00580"/>
    </source>
</evidence>
<keyword evidence="2" id="KW-0378">Hydrolase</keyword>
<dbReference type="InterPro" id="IPR000212">
    <property type="entry name" value="DNA_helicase_UvrD/REP"/>
</dbReference>
<feature type="non-terminal residue" evidence="6">
    <location>
        <position position="74"/>
    </location>
</feature>
<dbReference type="InterPro" id="IPR027417">
    <property type="entry name" value="P-loop_NTPase"/>
</dbReference>
<dbReference type="PANTHER" id="PTHR11070">
    <property type="entry name" value="UVRD / RECB / PCRA DNA HELICASE FAMILY MEMBER"/>
    <property type="match status" value="1"/>
</dbReference>
<dbReference type="PANTHER" id="PTHR11070:SF2">
    <property type="entry name" value="ATP-DEPENDENT DNA HELICASE SRS2"/>
    <property type="match status" value="1"/>
</dbReference>
<dbReference type="GO" id="GO:0016787">
    <property type="term" value="F:hydrolase activity"/>
    <property type="evidence" value="ECO:0007669"/>
    <property type="project" value="UniProtKB-KW"/>
</dbReference>
<proteinExistence type="predicted"/>
<keyword evidence="1" id="KW-0547">Nucleotide-binding</keyword>
<dbReference type="Gene3D" id="3.40.50.300">
    <property type="entry name" value="P-loop containing nucleotide triphosphate hydrolases"/>
    <property type="match status" value="1"/>
</dbReference>
<evidence type="ECO:0000256" key="3">
    <source>
        <dbReference type="ARBA" id="ARBA00022806"/>
    </source>
</evidence>
<dbReference type="GO" id="GO:0043138">
    <property type="term" value="F:3'-5' DNA helicase activity"/>
    <property type="evidence" value="ECO:0007669"/>
    <property type="project" value="TreeGrafter"/>
</dbReference>
<feature type="domain" description="UvrD-like helicase ATP-binding" evidence="5">
    <location>
        <begin position="28"/>
        <end position="72"/>
    </location>
</feature>
<keyword evidence="3" id="KW-0347">Helicase</keyword>
<dbReference type="Pfam" id="PF00580">
    <property type="entry name" value="UvrD-helicase"/>
    <property type="match status" value="1"/>
</dbReference>
<dbReference type="GO" id="GO:0005524">
    <property type="term" value="F:ATP binding"/>
    <property type="evidence" value="ECO:0007669"/>
    <property type="project" value="UniProtKB-KW"/>
</dbReference>
<dbReference type="GO" id="GO:0003677">
    <property type="term" value="F:DNA binding"/>
    <property type="evidence" value="ECO:0007669"/>
    <property type="project" value="InterPro"/>
</dbReference>
<dbReference type="SUPFAM" id="SSF52540">
    <property type="entry name" value="P-loop containing nucleoside triphosphate hydrolases"/>
    <property type="match status" value="1"/>
</dbReference>